<dbReference type="GO" id="GO:0030163">
    <property type="term" value="P:protein catabolic process"/>
    <property type="evidence" value="ECO:0007669"/>
    <property type="project" value="UniProtKB-ARBA"/>
</dbReference>
<sequence length="357" mass="39950">MSSMEIDCVTEAKTEKLSFLWVIKDIQLFSQQLTDGIYSSPFPSEQEGGDKWYLKIRQRTFDMNEQYLSLSLFYTGAYDILAEAVFCVIDAAGEEQNAKRTSLKSFSRHTAGWGFDKFIPRSALECCTSCHSLREGDLAIRCVVTVIDGYVSTPESRRRGNALVPQSRLSEDLHWLHDSASHSDITIKVGGGAYRVHKAILASRSPVFRAMLSHQMLEAQENEVVVSDIDYDVFGELLFFIYTGRTRKLRDMADSLLVASDKYGLRTLQDLCEGALIESMDVDNATSTLILADRHNASVLRRSAIDFICAHGSEVTETAGWNALMMYHVDLAADVVRALCARCNNSGMPPAKRRRTV</sequence>
<dbReference type="InterPro" id="IPR008974">
    <property type="entry name" value="TRAF-like"/>
</dbReference>
<comment type="caution">
    <text evidence="3">The sequence shown here is derived from an EMBL/GenBank/DDBJ whole genome shotgun (WGS) entry which is preliminary data.</text>
</comment>
<evidence type="ECO:0000259" key="2">
    <source>
        <dbReference type="PROSITE" id="PS50144"/>
    </source>
</evidence>
<dbReference type="EMBL" id="JARKHS020034394">
    <property type="protein sequence ID" value="KAK8758180.1"/>
    <property type="molecule type" value="Genomic_DNA"/>
</dbReference>
<dbReference type="Proteomes" id="UP001321473">
    <property type="component" value="Unassembled WGS sequence"/>
</dbReference>
<dbReference type="PROSITE" id="PS50097">
    <property type="entry name" value="BTB"/>
    <property type="match status" value="1"/>
</dbReference>
<reference evidence="3 4" key="1">
    <citation type="journal article" date="2023" name="Arcadia Sci">
        <title>De novo assembly of a long-read Amblyomma americanum tick genome.</title>
        <authorList>
            <person name="Chou S."/>
            <person name="Poskanzer K.E."/>
            <person name="Rollins M."/>
            <person name="Thuy-Boun P.S."/>
        </authorList>
    </citation>
    <scope>NUCLEOTIDE SEQUENCE [LARGE SCALE GENOMIC DNA]</scope>
    <source>
        <strain evidence="3">F_SG_1</strain>
        <tissue evidence="3">Salivary glands</tissue>
    </source>
</reference>
<evidence type="ECO:0000259" key="1">
    <source>
        <dbReference type="PROSITE" id="PS50097"/>
    </source>
</evidence>
<evidence type="ECO:0000313" key="3">
    <source>
        <dbReference type="EMBL" id="KAK8758180.1"/>
    </source>
</evidence>
<dbReference type="Gene3D" id="1.25.40.420">
    <property type="match status" value="1"/>
</dbReference>
<dbReference type="SMART" id="SM00225">
    <property type="entry name" value="BTB"/>
    <property type="match status" value="1"/>
</dbReference>
<organism evidence="3 4">
    <name type="scientific">Amblyomma americanum</name>
    <name type="common">Lone star tick</name>
    <dbReference type="NCBI Taxonomy" id="6943"/>
    <lineage>
        <taxon>Eukaryota</taxon>
        <taxon>Metazoa</taxon>
        <taxon>Ecdysozoa</taxon>
        <taxon>Arthropoda</taxon>
        <taxon>Chelicerata</taxon>
        <taxon>Arachnida</taxon>
        <taxon>Acari</taxon>
        <taxon>Parasitiformes</taxon>
        <taxon>Ixodida</taxon>
        <taxon>Ixodoidea</taxon>
        <taxon>Ixodidae</taxon>
        <taxon>Amblyomminae</taxon>
        <taxon>Amblyomma</taxon>
    </lineage>
</organism>
<feature type="domain" description="MATH" evidence="2">
    <location>
        <begin position="16"/>
        <end position="144"/>
    </location>
</feature>
<dbReference type="Pfam" id="PF00651">
    <property type="entry name" value="BTB"/>
    <property type="match status" value="1"/>
</dbReference>
<dbReference type="Gene3D" id="2.60.210.10">
    <property type="entry name" value="Apoptosis, Tumor Necrosis Factor Receptor Associated Protein 2, Chain A"/>
    <property type="match status" value="1"/>
</dbReference>
<dbReference type="FunFam" id="3.30.710.10:FF:000159">
    <property type="entry name" value="Speckle-type POZ protein B"/>
    <property type="match status" value="1"/>
</dbReference>
<feature type="domain" description="BTB" evidence="1">
    <location>
        <begin position="183"/>
        <end position="250"/>
    </location>
</feature>
<dbReference type="PROSITE" id="PS50144">
    <property type="entry name" value="MATH"/>
    <property type="match status" value="1"/>
</dbReference>
<dbReference type="InterPro" id="IPR002083">
    <property type="entry name" value="MATH/TRAF_dom"/>
</dbReference>
<dbReference type="CDD" id="cd00121">
    <property type="entry name" value="MATH"/>
    <property type="match status" value="1"/>
</dbReference>
<dbReference type="SUPFAM" id="SSF49599">
    <property type="entry name" value="TRAF domain-like"/>
    <property type="match status" value="1"/>
</dbReference>
<dbReference type="Pfam" id="PF22486">
    <property type="entry name" value="MATH_2"/>
    <property type="match status" value="1"/>
</dbReference>
<dbReference type="SUPFAM" id="SSF54695">
    <property type="entry name" value="POZ domain"/>
    <property type="match status" value="1"/>
</dbReference>
<protein>
    <submittedName>
        <fullName evidence="3">Uncharacterized protein</fullName>
    </submittedName>
</protein>
<dbReference type="AlphaFoldDB" id="A0AAQ4D6U0"/>
<dbReference type="InterPro" id="IPR011333">
    <property type="entry name" value="SKP1/BTB/POZ_sf"/>
</dbReference>
<accession>A0AAQ4D6U0</accession>
<name>A0AAQ4D6U0_AMBAM</name>
<dbReference type="PANTHER" id="PTHR24413">
    <property type="entry name" value="SPECKLE-TYPE POZ PROTEIN"/>
    <property type="match status" value="1"/>
</dbReference>
<gene>
    <name evidence="3" type="ORF">V5799_004188</name>
</gene>
<dbReference type="InterPro" id="IPR000210">
    <property type="entry name" value="BTB/POZ_dom"/>
</dbReference>
<keyword evidence="4" id="KW-1185">Reference proteome</keyword>
<dbReference type="Gene3D" id="3.30.710.10">
    <property type="entry name" value="Potassium Channel Kv1.1, Chain A"/>
    <property type="match status" value="1"/>
</dbReference>
<evidence type="ECO:0000313" key="4">
    <source>
        <dbReference type="Proteomes" id="UP001321473"/>
    </source>
</evidence>
<proteinExistence type="predicted"/>